<feature type="transmembrane region" description="Helical" evidence="7">
    <location>
        <begin position="83"/>
        <end position="107"/>
    </location>
</feature>
<evidence type="ECO:0000256" key="4">
    <source>
        <dbReference type="ARBA" id="ARBA00022692"/>
    </source>
</evidence>
<feature type="transmembrane region" description="Helical" evidence="7">
    <location>
        <begin position="152"/>
        <end position="175"/>
    </location>
</feature>
<dbReference type="InterPro" id="IPR035906">
    <property type="entry name" value="MetI-like_sf"/>
</dbReference>
<dbReference type="SUPFAM" id="SSF161098">
    <property type="entry name" value="MetI-like"/>
    <property type="match status" value="1"/>
</dbReference>
<comment type="caution">
    <text evidence="9">The sequence shown here is derived from an EMBL/GenBank/DDBJ whole genome shotgun (WGS) entry which is preliminary data.</text>
</comment>
<evidence type="ECO:0000256" key="6">
    <source>
        <dbReference type="ARBA" id="ARBA00023136"/>
    </source>
</evidence>
<evidence type="ECO:0000256" key="1">
    <source>
        <dbReference type="ARBA" id="ARBA00004651"/>
    </source>
</evidence>
<organism evidence="9 10">
    <name type="scientific">Moorena bouillonii PNG</name>
    <dbReference type="NCBI Taxonomy" id="568701"/>
    <lineage>
        <taxon>Bacteria</taxon>
        <taxon>Bacillati</taxon>
        <taxon>Cyanobacteriota</taxon>
        <taxon>Cyanophyceae</taxon>
        <taxon>Coleofasciculales</taxon>
        <taxon>Coleofasciculaceae</taxon>
        <taxon>Moorena</taxon>
    </lineage>
</organism>
<dbReference type="EMBL" id="MKZS01000001">
    <property type="protein sequence ID" value="OLT58211.1"/>
    <property type="molecule type" value="Genomic_DNA"/>
</dbReference>
<feature type="transmembrane region" description="Helical" evidence="7">
    <location>
        <begin position="20"/>
        <end position="42"/>
    </location>
</feature>
<dbReference type="PANTHER" id="PTHR32243:SF18">
    <property type="entry name" value="INNER MEMBRANE ABC TRANSPORTER PERMEASE PROTEIN YCJP"/>
    <property type="match status" value="1"/>
</dbReference>
<evidence type="ECO:0000313" key="10">
    <source>
        <dbReference type="Proteomes" id="UP000186657"/>
    </source>
</evidence>
<feature type="transmembrane region" description="Helical" evidence="7">
    <location>
        <begin position="254"/>
        <end position="277"/>
    </location>
</feature>
<keyword evidence="6 7" id="KW-0472">Membrane</keyword>
<evidence type="ECO:0000256" key="7">
    <source>
        <dbReference type="RuleBase" id="RU363032"/>
    </source>
</evidence>
<reference evidence="9 10" key="1">
    <citation type="submission" date="2016-10" db="EMBL/GenBank/DDBJ databases">
        <title>Comparative genomics uncovers the prolific and rare metabolic potential of the cyanobacterial genus Moorea.</title>
        <authorList>
            <person name="Leao T."/>
            <person name="Castelao G."/>
            <person name="Korobeynikov A."/>
            <person name="Monroe E.A."/>
            <person name="Podell S."/>
            <person name="Glukhov E."/>
            <person name="Allen E."/>
            <person name="Gerwick W.H."/>
            <person name="Gerwick L."/>
        </authorList>
    </citation>
    <scope>NUCLEOTIDE SEQUENCE [LARGE SCALE GENOMIC DNA]</scope>
    <source>
        <strain evidence="9 10">PNG5-198</strain>
    </source>
</reference>
<evidence type="ECO:0000313" key="9">
    <source>
        <dbReference type="EMBL" id="OLT58211.1"/>
    </source>
</evidence>
<dbReference type="PROSITE" id="PS50928">
    <property type="entry name" value="ABC_TM1"/>
    <property type="match status" value="1"/>
</dbReference>
<comment type="subcellular location">
    <subcellularLocation>
        <location evidence="1 7">Cell membrane</location>
        <topology evidence="1 7">Multi-pass membrane protein</topology>
    </subcellularLocation>
</comment>
<dbReference type="GO" id="GO:0005886">
    <property type="term" value="C:plasma membrane"/>
    <property type="evidence" value="ECO:0007669"/>
    <property type="project" value="UniProtKB-SubCell"/>
</dbReference>
<sequence length="292" mass="32146">MTILPNSSSPQPKTKQINIIKLIILPLGIILLVIFCLAPLLWQFLTSIKVNQDISSLPNIYFPTRYTLDHYINLFTSRPLVHYIFNSAFVSIASTLLCLGIGTPAAYALARLTLRGEKIILAGIIIITLFPFILIFLGLLEIIQILKLGNNYISLIVSYTAINLPLTLLVMRSFFQQLPRELEDAAKVDGYSTWQMLIQILLPLTVPALVTTGILTFIFAWNEFILSLTFISQESMKTLPVAAAQLSGSLGKEIPYGAIAAMTVIGTFPLVVLVMFFQGKIVQGLTSGAVKG</sequence>
<dbReference type="AlphaFoldDB" id="A0A1U7MX41"/>
<dbReference type="PANTHER" id="PTHR32243">
    <property type="entry name" value="MALTOSE TRANSPORT SYSTEM PERMEASE-RELATED"/>
    <property type="match status" value="1"/>
</dbReference>
<name>A0A1U7MX41_9CYAN</name>
<gene>
    <name evidence="9" type="ORF">BJP37_03275</name>
</gene>
<dbReference type="Pfam" id="PF00528">
    <property type="entry name" value="BPD_transp_1"/>
    <property type="match status" value="1"/>
</dbReference>
<dbReference type="Gene3D" id="1.10.3720.10">
    <property type="entry name" value="MetI-like"/>
    <property type="match status" value="1"/>
</dbReference>
<keyword evidence="4 7" id="KW-0812">Transmembrane</keyword>
<keyword evidence="3" id="KW-1003">Cell membrane</keyword>
<feature type="transmembrane region" description="Helical" evidence="7">
    <location>
        <begin position="119"/>
        <end position="146"/>
    </location>
</feature>
<evidence type="ECO:0000256" key="5">
    <source>
        <dbReference type="ARBA" id="ARBA00022989"/>
    </source>
</evidence>
<feature type="transmembrane region" description="Helical" evidence="7">
    <location>
        <begin position="196"/>
        <end position="221"/>
    </location>
</feature>
<dbReference type="InterPro" id="IPR000515">
    <property type="entry name" value="MetI-like"/>
</dbReference>
<keyword evidence="2 7" id="KW-0813">Transport</keyword>
<feature type="domain" description="ABC transmembrane type-1" evidence="8">
    <location>
        <begin position="84"/>
        <end position="277"/>
    </location>
</feature>
<dbReference type="RefSeq" id="WP_075896483.1">
    <property type="nucleotide sequence ID" value="NZ_MKZS01000001.1"/>
</dbReference>
<evidence type="ECO:0000259" key="8">
    <source>
        <dbReference type="PROSITE" id="PS50928"/>
    </source>
</evidence>
<proteinExistence type="inferred from homology"/>
<comment type="similarity">
    <text evidence="7">Belongs to the binding-protein-dependent transport system permease family.</text>
</comment>
<evidence type="ECO:0000256" key="3">
    <source>
        <dbReference type="ARBA" id="ARBA00022475"/>
    </source>
</evidence>
<evidence type="ECO:0000256" key="2">
    <source>
        <dbReference type="ARBA" id="ARBA00022448"/>
    </source>
</evidence>
<protein>
    <submittedName>
        <fullName evidence="9">Sugar ABC transporter</fullName>
    </submittedName>
</protein>
<accession>A0A1U7MX41</accession>
<dbReference type="GO" id="GO:0055085">
    <property type="term" value="P:transmembrane transport"/>
    <property type="evidence" value="ECO:0007669"/>
    <property type="project" value="InterPro"/>
</dbReference>
<keyword evidence="10" id="KW-1185">Reference proteome</keyword>
<dbReference type="Proteomes" id="UP000186657">
    <property type="component" value="Unassembled WGS sequence"/>
</dbReference>
<dbReference type="CDD" id="cd06261">
    <property type="entry name" value="TM_PBP2"/>
    <property type="match status" value="1"/>
</dbReference>
<dbReference type="InterPro" id="IPR050901">
    <property type="entry name" value="BP-dep_ABC_trans_perm"/>
</dbReference>
<keyword evidence="5 7" id="KW-1133">Transmembrane helix</keyword>